<evidence type="ECO:0000256" key="1">
    <source>
        <dbReference type="SAM" id="Phobius"/>
    </source>
</evidence>
<accession>A0A0F9BYD8</accession>
<reference evidence="2" key="1">
    <citation type="journal article" date="2015" name="Nature">
        <title>Complex archaea that bridge the gap between prokaryotes and eukaryotes.</title>
        <authorList>
            <person name="Spang A."/>
            <person name="Saw J.H."/>
            <person name="Jorgensen S.L."/>
            <person name="Zaremba-Niedzwiedzka K."/>
            <person name="Martijn J."/>
            <person name="Lind A.E."/>
            <person name="van Eijk R."/>
            <person name="Schleper C."/>
            <person name="Guy L."/>
            <person name="Ettema T.J."/>
        </authorList>
    </citation>
    <scope>NUCLEOTIDE SEQUENCE</scope>
</reference>
<organism evidence="2">
    <name type="scientific">marine sediment metagenome</name>
    <dbReference type="NCBI Taxonomy" id="412755"/>
    <lineage>
        <taxon>unclassified sequences</taxon>
        <taxon>metagenomes</taxon>
        <taxon>ecological metagenomes</taxon>
    </lineage>
</organism>
<gene>
    <name evidence="2" type="ORF">LCGC14_2673640</name>
</gene>
<keyword evidence="1" id="KW-0472">Membrane</keyword>
<sequence length="190" mass="21791">MNKKIYWWILLLGLCTGTIYYFVIADSKAEPVVIETEKGKAKTYLAQPNRTIKVTVITKYHVKTIIPETSFKAATGTVTYSGTWELPHENRFCTSCIKNSSTDRRFPDFGILRTQKGFIKKYIANSSKKVVVEKKTITGLKEDLYCNKTFWNGTCYNNLTDGAIIIQHQWEGTEIAKPDYFPPLTERNLE</sequence>
<feature type="transmembrane region" description="Helical" evidence="1">
    <location>
        <begin position="6"/>
        <end position="24"/>
    </location>
</feature>
<keyword evidence="1" id="KW-1133">Transmembrane helix</keyword>
<evidence type="ECO:0000313" key="2">
    <source>
        <dbReference type="EMBL" id="KKK95354.1"/>
    </source>
</evidence>
<dbReference type="AlphaFoldDB" id="A0A0F9BYD8"/>
<keyword evidence="1" id="KW-0812">Transmembrane</keyword>
<proteinExistence type="predicted"/>
<comment type="caution">
    <text evidence="2">The sequence shown here is derived from an EMBL/GenBank/DDBJ whole genome shotgun (WGS) entry which is preliminary data.</text>
</comment>
<name>A0A0F9BYD8_9ZZZZ</name>
<dbReference type="EMBL" id="LAZR01046946">
    <property type="protein sequence ID" value="KKK95354.1"/>
    <property type="molecule type" value="Genomic_DNA"/>
</dbReference>
<protein>
    <submittedName>
        <fullName evidence="2">Uncharacterized protein</fullName>
    </submittedName>
</protein>